<dbReference type="Proteomes" id="UP000620104">
    <property type="component" value="Unassembled WGS sequence"/>
</dbReference>
<dbReference type="InterPro" id="IPR029058">
    <property type="entry name" value="AB_hydrolase_fold"/>
</dbReference>
<dbReference type="AlphaFoldDB" id="A0A8H3TYS3"/>
<proteinExistence type="predicted"/>
<comment type="caution">
    <text evidence="1">The sequence shown here is derived from an EMBL/GenBank/DDBJ whole genome shotgun (WGS) entry which is preliminary data.</text>
</comment>
<evidence type="ECO:0000313" key="2">
    <source>
        <dbReference type="Proteomes" id="UP000620104"/>
    </source>
</evidence>
<dbReference type="SUPFAM" id="SSF53474">
    <property type="entry name" value="alpha/beta-Hydrolases"/>
    <property type="match status" value="1"/>
</dbReference>
<sequence>MPADTDVLEVCTCAQEVVPGCSLHDPVAYLCQVGFHRVGKCKRTGRRVSWMDAGEAGGVVVLFVLPSGCTRWVGVQLEPLARRYGIRLIAIDRPGCGGTPMVPLDERIDKATDMTVSVLEHLGVRPRHILVASGGIYYALRLLTRHPQYFLSRDSDGNLFPRLYNLAPWSPVLRGSEAYFQPLNLIPTPLIKVQHQILPTLLPALEYLGNAFEGSSMLLKDTRQRLPWSLGGFTERQVQRQVVKCRETWEGEHWGPGAADFISAMIHLENQGGIGQEHLICLDRGCNTGAEWFQAELGLLARTLAEVSPSRCTTATRAGSGRLQVEIWWGDQDGMVPKQGREWLNKLFASKNDVLHLSVHRVKDGNHNDLIGRRAGIGQVLQMVALAG</sequence>
<name>A0A8H3TYS3_9TREE</name>
<evidence type="ECO:0008006" key="3">
    <source>
        <dbReference type="Google" id="ProtNLM"/>
    </source>
</evidence>
<dbReference type="OrthoDB" id="294702at2759"/>
<gene>
    <name evidence="1" type="ORF">NliqN6_6077</name>
</gene>
<keyword evidence="2" id="KW-1185">Reference proteome</keyword>
<organism evidence="1 2">
    <name type="scientific">Naganishia liquefaciens</name>
    <dbReference type="NCBI Taxonomy" id="104408"/>
    <lineage>
        <taxon>Eukaryota</taxon>
        <taxon>Fungi</taxon>
        <taxon>Dikarya</taxon>
        <taxon>Basidiomycota</taxon>
        <taxon>Agaricomycotina</taxon>
        <taxon>Tremellomycetes</taxon>
        <taxon>Filobasidiales</taxon>
        <taxon>Filobasidiaceae</taxon>
        <taxon>Naganishia</taxon>
    </lineage>
</organism>
<evidence type="ECO:0000313" key="1">
    <source>
        <dbReference type="EMBL" id="GHJ89675.1"/>
    </source>
</evidence>
<reference evidence="1" key="1">
    <citation type="submission" date="2020-07" db="EMBL/GenBank/DDBJ databases">
        <title>Draft Genome Sequence of a Deep-Sea Yeast, Naganishia (Cryptococcus) liquefaciens strain N6.</title>
        <authorList>
            <person name="Han Y.W."/>
            <person name="Kajitani R."/>
            <person name="Morimoto H."/>
            <person name="Parhat M."/>
            <person name="Tsubouchi H."/>
            <person name="Bakenova O."/>
            <person name="Ogata M."/>
            <person name="Argunhan B."/>
            <person name="Aoki R."/>
            <person name="Kajiwara S."/>
            <person name="Itoh T."/>
            <person name="Iwasaki H."/>
        </authorList>
    </citation>
    <scope>NUCLEOTIDE SEQUENCE</scope>
    <source>
        <strain evidence="1">N6</strain>
    </source>
</reference>
<dbReference type="Gene3D" id="3.40.50.1820">
    <property type="entry name" value="alpha/beta hydrolase"/>
    <property type="match status" value="1"/>
</dbReference>
<protein>
    <recommendedName>
        <fullName evidence="3">Alpha/beta hydrolase</fullName>
    </recommendedName>
</protein>
<dbReference type="EMBL" id="BLZA01000049">
    <property type="protein sequence ID" value="GHJ89675.1"/>
    <property type="molecule type" value="Genomic_DNA"/>
</dbReference>
<accession>A0A8H3TYS3</accession>